<comment type="similarity">
    <text evidence="2">Belongs to the BexD/CtrA/VexA family.</text>
</comment>
<evidence type="ECO:0000256" key="6">
    <source>
        <dbReference type="ARBA" id="ARBA00022692"/>
    </source>
</evidence>
<dbReference type="Pfam" id="PF02563">
    <property type="entry name" value="Poly_export"/>
    <property type="match status" value="1"/>
</dbReference>
<keyword evidence="9" id="KW-0406">Ion transport</keyword>
<dbReference type="InterPro" id="IPR054765">
    <property type="entry name" value="SLBB_dom"/>
</dbReference>
<keyword evidence="12" id="KW-0564">Palmitate</keyword>
<protein>
    <submittedName>
        <fullName evidence="18">SLBB domain-containing protein</fullName>
    </submittedName>
</protein>
<evidence type="ECO:0000259" key="16">
    <source>
        <dbReference type="Pfam" id="PF10531"/>
    </source>
</evidence>
<feature type="domain" description="Polysaccharide export protein N-terminal" evidence="15">
    <location>
        <begin position="78"/>
        <end position="151"/>
    </location>
</feature>
<dbReference type="Gene3D" id="3.30.1950.10">
    <property type="entry name" value="wza like domain"/>
    <property type="match status" value="1"/>
</dbReference>
<keyword evidence="10" id="KW-0626">Porin</keyword>
<comment type="caution">
    <text evidence="18">The sequence shown here is derived from an EMBL/GenBank/DDBJ whole genome shotgun (WGS) entry which is preliminary data.</text>
</comment>
<dbReference type="InterPro" id="IPR019554">
    <property type="entry name" value="Soluble_ligand-bd"/>
</dbReference>
<accession>A0A941GQW5</accession>
<evidence type="ECO:0000256" key="3">
    <source>
        <dbReference type="ARBA" id="ARBA00022448"/>
    </source>
</evidence>
<dbReference type="Gene3D" id="3.10.560.10">
    <property type="entry name" value="Outer membrane lipoprotein wza domain like"/>
    <property type="match status" value="3"/>
</dbReference>
<name>A0A941GQW5_9CHRO</name>
<evidence type="ECO:0000256" key="5">
    <source>
        <dbReference type="ARBA" id="ARBA00022597"/>
    </source>
</evidence>
<evidence type="ECO:0000256" key="9">
    <source>
        <dbReference type="ARBA" id="ARBA00023065"/>
    </source>
</evidence>
<evidence type="ECO:0000259" key="15">
    <source>
        <dbReference type="Pfam" id="PF02563"/>
    </source>
</evidence>
<evidence type="ECO:0000256" key="10">
    <source>
        <dbReference type="ARBA" id="ARBA00023114"/>
    </source>
</evidence>
<keyword evidence="11" id="KW-0472">Membrane</keyword>
<feature type="domain" description="SLBB" evidence="17">
    <location>
        <begin position="158"/>
        <end position="240"/>
    </location>
</feature>
<keyword evidence="5" id="KW-0762">Sugar transport</keyword>
<dbReference type="GO" id="GO:0015288">
    <property type="term" value="F:porin activity"/>
    <property type="evidence" value="ECO:0007669"/>
    <property type="project" value="UniProtKB-KW"/>
</dbReference>
<sequence length="496" mass="53849">MFSKLITDFHRLRVLSLSCLFVAASGLSVQGQETLPSPLEEPLPPLEEPLPPLEEQPIAPVQTQPVTVPNQNLNQLATETDYTLGAGDLLRLDVFQVPEYSGEYLVLVDGTVSLPLVGTLDVRGLTLGQMIDRVSNEYARYLRQPIVTVSLVAPRPLKIGISGEINSPGSYTVPVDRKFPTITDLIQLAGGVTTAADIRQVEVRRFFQGKEQIVSVNLWELLQQGNLSQDLFLRDGDTIVIPTAETISTAENLQLDDANFGIRGDLTLNVAVVGEVNRPGSYKIAPAETGENIQTRAQRLTQAIQQAGGIKPLADLRNVQVIRSTRIGVEQTIEVDLWNLLQTGDIQEDVILQEGDRIIIPTAEEIPASEAEAIAQASFAPAVMRVNVVGEVRAPGVVEVPSNTPLNQALMAAGSFNVQRANRGSVDLIRLNPNGTVTKRKIEIDLAADLNEENNPMLKNNDVIIVSRTGFVAVVDTIGLILSPFNTITASVTRLF</sequence>
<keyword evidence="13" id="KW-0998">Cell outer membrane</keyword>
<dbReference type="PANTHER" id="PTHR33619">
    <property type="entry name" value="POLYSACCHARIDE EXPORT PROTEIN GFCE-RELATED"/>
    <property type="match status" value="1"/>
</dbReference>
<keyword evidence="3" id="KW-0813">Transport</keyword>
<comment type="subcellular location">
    <subcellularLocation>
        <location evidence="1">Cell outer membrane</location>
        <topology evidence="1">Multi-pass membrane protein</topology>
    </subcellularLocation>
</comment>
<dbReference type="GO" id="GO:0015159">
    <property type="term" value="F:polysaccharide transmembrane transporter activity"/>
    <property type="evidence" value="ECO:0007669"/>
    <property type="project" value="InterPro"/>
</dbReference>
<evidence type="ECO:0000256" key="13">
    <source>
        <dbReference type="ARBA" id="ARBA00023237"/>
    </source>
</evidence>
<dbReference type="GO" id="GO:0009279">
    <property type="term" value="C:cell outer membrane"/>
    <property type="evidence" value="ECO:0007669"/>
    <property type="project" value="UniProtKB-SubCell"/>
</dbReference>
<dbReference type="GO" id="GO:0006811">
    <property type="term" value="P:monoatomic ion transport"/>
    <property type="evidence" value="ECO:0007669"/>
    <property type="project" value="UniProtKB-KW"/>
</dbReference>
<proteinExistence type="inferred from homology"/>
<keyword evidence="6" id="KW-0812">Transmembrane</keyword>
<gene>
    <name evidence="18" type="ORF">DSM107014_09935</name>
</gene>
<evidence type="ECO:0000256" key="8">
    <source>
        <dbReference type="ARBA" id="ARBA00023047"/>
    </source>
</evidence>
<dbReference type="AlphaFoldDB" id="A0A941GQW5"/>
<evidence type="ECO:0000313" key="19">
    <source>
        <dbReference type="Proteomes" id="UP000767446"/>
    </source>
</evidence>
<evidence type="ECO:0000256" key="1">
    <source>
        <dbReference type="ARBA" id="ARBA00004571"/>
    </source>
</evidence>
<dbReference type="InterPro" id="IPR049712">
    <property type="entry name" value="Poly_export"/>
</dbReference>
<organism evidence="18 19">
    <name type="scientific">Gomphosphaeria aponina SAG 52.96 = DSM 107014</name>
    <dbReference type="NCBI Taxonomy" id="1521640"/>
    <lineage>
        <taxon>Bacteria</taxon>
        <taxon>Bacillati</taxon>
        <taxon>Cyanobacteriota</taxon>
        <taxon>Cyanophyceae</taxon>
        <taxon>Oscillatoriophycideae</taxon>
        <taxon>Chroococcales</taxon>
        <taxon>Gomphosphaeriaceae</taxon>
        <taxon>Gomphosphaeria</taxon>
    </lineage>
</organism>
<reference evidence="18" key="1">
    <citation type="submission" date="2021-02" db="EMBL/GenBank/DDBJ databases">
        <title>Metagenome analyses of Stigonema ocellatum DSM 106950, Chlorogloea purpurea SAG 13.99 and Gomphosphaeria aponina DSM 107014.</title>
        <authorList>
            <person name="Marter P."/>
            <person name="Huang S."/>
        </authorList>
    </citation>
    <scope>NUCLEOTIDE SEQUENCE</scope>
    <source>
        <strain evidence="18">JP213</strain>
    </source>
</reference>
<keyword evidence="7" id="KW-0732">Signal</keyword>
<feature type="domain" description="SLBB" evidence="17">
    <location>
        <begin position="269"/>
        <end position="360"/>
    </location>
</feature>
<dbReference type="InterPro" id="IPR003715">
    <property type="entry name" value="Poly_export_N"/>
</dbReference>
<dbReference type="Pfam" id="PF22461">
    <property type="entry name" value="SLBB_2"/>
    <property type="match status" value="2"/>
</dbReference>
<dbReference type="EMBL" id="JADQBC010000059">
    <property type="protein sequence ID" value="MBR8828199.1"/>
    <property type="molecule type" value="Genomic_DNA"/>
</dbReference>
<evidence type="ECO:0000256" key="14">
    <source>
        <dbReference type="ARBA" id="ARBA00023288"/>
    </source>
</evidence>
<feature type="domain" description="Soluble ligand binding" evidence="16">
    <location>
        <begin position="386"/>
        <end position="439"/>
    </location>
</feature>
<evidence type="ECO:0000313" key="18">
    <source>
        <dbReference type="EMBL" id="MBR8828199.1"/>
    </source>
</evidence>
<keyword evidence="4" id="KW-1134">Transmembrane beta strand</keyword>
<dbReference type="Pfam" id="PF10531">
    <property type="entry name" value="SLBB"/>
    <property type="match status" value="1"/>
</dbReference>
<dbReference type="Proteomes" id="UP000767446">
    <property type="component" value="Unassembled WGS sequence"/>
</dbReference>
<dbReference type="GO" id="GO:0046930">
    <property type="term" value="C:pore complex"/>
    <property type="evidence" value="ECO:0007669"/>
    <property type="project" value="UniProtKB-KW"/>
</dbReference>
<evidence type="ECO:0000256" key="11">
    <source>
        <dbReference type="ARBA" id="ARBA00023136"/>
    </source>
</evidence>
<evidence type="ECO:0000256" key="7">
    <source>
        <dbReference type="ARBA" id="ARBA00022729"/>
    </source>
</evidence>
<evidence type="ECO:0000256" key="12">
    <source>
        <dbReference type="ARBA" id="ARBA00023139"/>
    </source>
</evidence>
<keyword evidence="8" id="KW-0625">Polysaccharide transport</keyword>
<evidence type="ECO:0000259" key="17">
    <source>
        <dbReference type="Pfam" id="PF22461"/>
    </source>
</evidence>
<keyword evidence="14" id="KW-0449">Lipoprotein</keyword>
<dbReference type="PANTHER" id="PTHR33619:SF3">
    <property type="entry name" value="POLYSACCHARIDE EXPORT PROTEIN GFCE-RELATED"/>
    <property type="match status" value="1"/>
</dbReference>
<evidence type="ECO:0000256" key="2">
    <source>
        <dbReference type="ARBA" id="ARBA00009450"/>
    </source>
</evidence>
<evidence type="ECO:0000256" key="4">
    <source>
        <dbReference type="ARBA" id="ARBA00022452"/>
    </source>
</evidence>